<dbReference type="EMBL" id="JABFDN010000001">
    <property type="protein sequence ID" value="NPU64407.1"/>
    <property type="molecule type" value="Genomic_DNA"/>
</dbReference>
<evidence type="ECO:0000313" key="1">
    <source>
        <dbReference type="EMBL" id="NPU64407.1"/>
    </source>
</evidence>
<dbReference type="Proteomes" id="UP000886476">
    <property type="component" value="Unassembled WGS sequence"/>
</dbReference>
<dbReference type="RefSeq" id="WP_172109459.1">
    <property type="nucleotide sequence ID" value="NZ_JABFDN010000001.1"/>
</dbReference>
<reference evidence="1" key="1">
    <citation type="submission" date="2020-05" db="EMBL/GenBank/DDBJ databases">
        <title>Nod-independent and nitrogen-fixing Bradyrhizobium aeschynomene sp. nov. isolated from nodules of Aeschynomene indica.</title>
        <authorList>
            <person name="Zhang Z."/>
        </authorList>
    </citation>
    <scope>NUCLEOTIDE SEQUENCE</scope>
    <source>
        <strain evidence="1">83012</strain>
    </source>
</reference>
<proteinExistence type="predicted"/>
<gene>
    <name evidence="1" type="ORF">HL667_05300</name>
</gene>
<sequence length="92" mass="9263">MRVFLSLILFVAVSVGGHDGAFAAKAEVTGMCVCKKGSNVLSTYSETLCVKNDHAGCTSAKVACVNANAAACRLAGGTISQSTKTCSVGAKC</sequence>
<accession>A0ABX2CAV9</accession>
<organism evidence="1 2">
    <name type="scientific">Bradyrhizobium aeschynomenes</name>
    <dbReference type="NCBI Taxonomy" id="2734909"/>
    <lineage>
        <taxon>Bacteria</taxon>
        <taxon>Pseudomonadati</taxon>
        <taxon>Pseudomonadota</taxon>
        <taxon>Alphaproteobacteria</taxon>
        <taxon>Hyphomicrobiales</taxon>
        <taxon>Nitrobacteraceae</taxon>
        <taxon>Bradyrhizobium</taxon>
    </lineage>
</organism>
<comment type="caution">
    <text evidence="1">The sequence shown here is derived from an EMBL/GenBank/DDBJ whole genome shotgun (WGS) entry which is preliminary data.</text>
</comment>
<keyword evidence="2" id="KW-1185">Reference proteome</keyword>
<protein>
    <submittedName>
        <fullName evidence="1">Uncharacterized protein</fullName>
    </submittedName>
</protein>
<evidence type="ECO:0000313" key="2">
    <source>
        <dbReference type="Proteomes" id="UP000886476"/>
    </source>
</evidence>
<name>A0ABX2CAV9_9BRAD</name>